<dbReference type="GO" id="GO:0045892">
    <property type="term" value="P:negative regulation of DNA-templated transcription"/>
    <property type="evidence" value="ECO:0007669"/>
    <property type="project" value="UniProtKB-ARBA"/>
</dbReference>
<keyword evidence="7" id="KW-1185">Reference proteome</keyword>
<dbReference type="PRINTS" id="PR00455">
    <property type="entry name" value="HTHTETR"/>
</dbReference>
<feature type="DNA-binding region" description="H-T-H motif" evidence="4">
    <location>
        <begin position="38"/>
        <end position="57"/>
    </location>
</feature>
<keyword evidence="2 4" id="KW-0238">DNA-binding</keyword>
<dbReference type="PROSITE" id="PS50977">
    <property type="entry name" value="HTH_TETR_2"/>
    <property type="match status" value="1"/>
</dbReference>
<dbReference type="SUPFAM" id="SSF46689">
    <property type="entry name" value="Homeodomain-like"/>
    <property type="match status" value="1"/>
</dbReference>
<evidence type="ECO:0000256" key="2">
    <source>
        <dbReference type="ARBA" id="ARBA00023125"/>
    </source>
</evidence>
<dbReference type="InterPro" id="IPR001647">
    <property type="entry name" value="HTH_TetR"/>
</dbReference>
<dbReference type="InterPro" id="IPR009057">
    <property type="entry name" value="Homeodomain-like_sf"/>
</dbReference>
<reference evidence="6 7" key="1">
    <citation type="submission" date="2017-06" db="EMBL/GenBank/DDBJ databases">
        <authorList>
            <consortium name="Pathogen Informatics"/>
        </authorList>
    </citation>
    <scope>NUCLEOTIDE SEQUENCE [LARGE SCALE GENOMIC DNA]</scope>
    <source>
        <strain evidence="6 7">NCTC13039</strain>
    </source>
</reference>
<evidence type="ECO:0000313" key="7">
    <source>
        <dbReference type="Proteomes" id="UP000242637"/>
    </source>
</evidence>
<evidence type="ECO:0000256" key="3">
    <source>
        <dbReference type="ARBA" id="ARBA00023163"/>
    </source>
</evidence>
<dbReference type="Pfam" id="PF00440">
    <property type="entry name" value="TetR_N"/>
    <property type="match status" value="1"/>
</dbReference>
<dbReference type="Proteomes" id="UP000242637">
    <property type="component" value="Chromosome 1"/>
</dbReference>
<evidence type="ECO:0000256" key="1">
    <source>
        <dbReference type="ARBA" id="ARBA00023015"/>
    </source>
</evidence>
<dbReference type="GO" id="GO:0000976">
    <property type="term" value="F:transcription cis-regulatory region binding"/>
    <property type="evidence" value="ECO:0007669"/>
    <property type="project" value="TreeGrafter"/>
</dbReference>
<dbReference type="OrthoDB" id="70491at2"/>
<proteinExistence type="predicted"/>
<dbReference type="PROSITE" id="PS01081">
    <property type="entry name" value="HTH_TETR_1"/>
    <property type="match status" value="1"/>
</dbReference>
<dbReference type="RefSeq" id="WP_157728109.1">
    <property type="nucleotide sequence ID" value="NZ_JAAFNI010000001.1"/>
</dbReference>
<dbReference type="PANTHER" id="PTHR30055">
    <property type="entry name" value="HTH-TYPE TRANSCRIPTIONAL REGULATOR RUTR"/>
    <property type="match status" value="1"/>
</dbReference>
<dbReference type="InterPro" id="IPR050109">
    <property type="entry name" value="HTH-type_TetR-like_transc_reg"/>
</dbReference>
<dbReference type="KEGG" id="dco:SAMEA4475696_1974"/>
<name>A0A239VQB5_9MICO</name>
<evidence type="ECO:0000256" key="4">
    <source>
        <dbReference type="PROSITE-ProRule" id="PRU00335"/>
    </source>
</evidence>
<feature type="domain" description="HTH tetR-type" evidence="5">
    <location>
        <begin position="15"/>
        <end position="75"/>
    </location>
</feature>
<dbReference type="AlphaFoldDB" id="A0A239VQB5"/>
<accession>A0A239VQB5</accession>
<dbReference type="InterPro" id="IPR023772">
    <property type="entry name" value="DNA-bd_HTH_TetR-type_CS"/>
</dbReference>
<evidence type="ECO:0000313" key="6">
    <source>
        <dbReference type="EMBL" id="SNV24066.1"/>
    </source>
</evidence>
<gene>
    <name evidence="6" type="ORF">SAMEA4475696_01974</name>
</gene>
<protein>
    <submittedName>
        <fullName evidence="6">DNA-binding transcriptional repressor FabR</fullName>
    </submittedName>
</protein>
<dbReference type="FunFam" id="1.10.10.60:FF:000141">
    <property type="entry name" value="TetR family transcriptional regulator"/>
    <property type="match status" value="1"/>
</dbReference>
<organism evidence="6 7">
    <name type="scientific">Dermatophilus congolensis</name>
    <dbReference type="NCBI Taxonomy" id="1863"/>
    <lineage>
        <taxon>Bacteria</taxon>
        <taxon>Bacillati</taxon>
        <taxon>Actinomycetota</taxon>
        <taxon>Actinomycetes</taxon>
        <taxon>Micrococcales</taxon>
        <taxon>Dermatophilaceae</taxon>
        <taxon>Dermatophilus</taxon>
    </lineage>
</organism>
<keyword evidence="3" id="KW-0804">Transcription</keyword>
<dbReference type="SUPFAM" id="SSF48498">
    <property type="entry name" value="Tetracyclin repressor-like, C-terminal domain"/>
    <property type="match status" value="1"/>
</dbReference>
<evidence type="ECO:0000259" key="5">
    <source>
        <dbReference type="PROSITE" id="PS50977"/>
    </source>
</evidence>
<dbReference type="STRING" id="1121387.GCA_000429885_00342"/>
<dbReference type="PANTHER" id="PTHR30055:SF160">
    <property type="entry name" value="TRANSCRIPTIONAL REGULATORY PROTEIN (PROBABLY ASNC-FAMILY)-RELATED"/>
    <property type="match status" value="1"/>
</dbReference>
<dbReference type="GO" id="GO:0003700">
    <property type="term" value="F:DNA-binding transcription factor activity"/>
    <property type="evidence" value="ECO:0007669"/>
    <property type="project" value="TreeGrafter"/>
</dbReference>
<dbReference type="InterPro" id="IPR036271">
    <property type="entry name" value="Tet_transcr_reg_TetR-rel_C_sf"/>
</dbReference>
<dbReference type="EMBL" id="LT906453">
    <property type="protein sequence ID" value="SNV24066.1"/>
    <property type="molecule type" value="Genomic_DNA"/>
</dbReference>
<keyword evidence="1" id="KW-0805">Transcription regulation</keyword>
<dbReference type="GeneID" id="63460154"/>
<dbReference type="Gene3D" id="1.10.357.10">
    <property type="entry name" value="Tetracycline Repressor, domain 2"/>
    <property type="match status" value="1"/>
</dbReference>
<sequence>MVQVSVDLHRRLSKSERRDHLLLHAREAFSAHGYHNASMDDIAARAGVSKPVLYQHFPGKLDLYLELLDEAAEHVRVILGQVLAQAGRADEVVRAMVEAYFGFVTEPAGGFRLVYESETLSEAEATRRVQELQGWCVDAIAERVRSFRDLSLAESNAVATSLVGLAQFSARAWFRDGTLSRSDAVDAFTRMAWGGLAGFVGDVD</sequence>